<name>G9ZDA1_9GAMM</name>
<dbReference type="Proteomes" id="UP000004750">
    <property type="component" value="Unassembled WGS sequence"/>
</dbReference>
<sequence length="101" mass="12103">MTSEYAKTDPRMILLDVYSEIIDCREELKLMRKDLAEARIEFNAMLQTANDFQRVMLQIQREIPSLVGNAAMNAFEQELRKAQERHSKMQKRSWWRRLINN</sequence>
<proteinExistence type="predicted"/>
<dbReference type="RefSeq" id="WP_006984754.1">
    <property type="nucleotide sequence ID" value="NZ_JH417904.1"/>
</dbReference>
<dbReference type="AlphaFoldDB" id="G9ZDA1"/>
<evidence type="ECO:0000313" key="1">
    <source>
        <dbReference type="EMBL" id="EHM55429.1"/>
    </source>
</evidence>
<accession>G9ZDA1</accession>
<dbReference type="EMBL" id="AGCM01000038">
    <property type="protein sequence ID" value="EHM55429.1"/>
    <property type="molecule type" value="Genomic_DNA"/>
</dbReference>
<protein>
    <submittedName>
        <fullName evidence="1">Uncharacterized protein</fullName>
    </submittedName>
</protein>
<gene>
    <name evidence="1" type="ORF">HMPREF9080_00735</name>
</gene>
<comment type="caution">
    <text evidence="1">The sequence shown here is derived from an EMBL/GenBank/DDBJ whole genome shotgun (WGS) entry which is preliminary data.</text>
</comment>
<organism evidence="1 2">
    <name type="scientific">Cardiobacterium valvarum F0432</name>
    <dbReference type="NCBI Taxonomy" id="797473"/>
    <lineage>
        <taxon>Bacteria</taxon>
        <taxon>Pseudomonadati</taxon>
        <taxon>Pseudomonadota</taxon>
        <taxon>Gammaproteobacteria</taxon>
        <taxon>Cardiobacteriales</taxon>
        <taxon>Cardiobacteriaceae</taxon>
        <taxon>Cardiobacterium</taxon>
    </lineage>
</organism>
<dbReference type="HOGENOM" id="CLU_2286401_0_0_6"/>
<evidence type="ECO:0000313" key="2">
    <source>
        <dbReference type="Proteomes" id="UP000004750"/>
    </source>
</evidence>
<reference evidence="1 2" key="1">
    <citation type="submission" date="2011-08" db="EMBL/GenBank/DDBJ databases">
        <authorList>
            <person name="Weinstock G."/>
            <person name="Sodergren E."/>
            <person name="Clifton S."/>
            <person name="Fulton L."/>
            <person name="Fulton B."/>
            <person name="Courtney L."/>
            <person name="Fronick C."/>
            <person name="Harrison M."/>
            <person name="Strong C."/>
            <person name="Farmer C."/>
            <person name="Delahaunty K."/>
            <person name="Markovic C."/>
            <person name="Hall O."/>
            <person name="Minx P."/>
            <person name="Tomlinson C."/>
            <person name="Mitreva M."/>
            <person name="Hou S."/>
            <person name="Chen J."/>
            <person name="Wollam A."/>
            <person name="Pepin K.H."/>
            <person name="Johnson M."/>
            <person name="Bhonagiri V."/>
            <person name="Zhang X."/>
            <person name="Suruliraj S."/>
            <person name="Warren W."/>
            <person name="Chinwalla A."/>
            <person name="Mardis E.R."/>
            <person name="Wilson R.K."/>
        </authorList>
    </citation>
    <scope>NUCLEOTIDE SEQUENCE [LARGE SCALE GENOMIC DNA]</scope>
    <source>
        <strain evidence="1 2">F0432</strain>
    </source>
</reference>